<dbReference type="GeneTree" id="ENSGT01150000286911"/>
<feature type="compositionally biased region" description="Polar residues" evidence="3">
    <location>
        <begin position="517"/>
        <end position="528"/>
    </location>
</feature>
<feature type="compositionally biased region" description="Basic and acidic residues" evidence="3">
    <location>
        <begin position="472"/>
        <end position="485"/>
    </location>
</feature>
<dbReference type="InterPro" id="IPR051261">
    <property type="entry name" value="NLR"/>
</dbReference>
<dbReference type="InterPro" id="IPR001611">
    <property type="entry name" value="Leu-rich_rpt"/>
</dbReference>
<dbReference type="SMART" id="SM00368">
    <property type="entry name" value="LRR_RI"/>
    <property type="match status" value="9"/>
</dbReference>
<proteinExistence type="predicted"/>
<keyword evidence="1" id="KW-0433">Leucine-rich repeat</keyword>
<reference evidence="4" key="2">
    <citation type="submission" date="2025-08" db="UniProtKB">
        <authorList>
            <consortium name="Ensembl"/>
        </authorList>
    </citation>
    <scope>IDENTIFICATION</scope>
</reference>
<organism evidence="4 5">
    <name type="scientific">Electrophorus electricus</name>
    <name type="common">Electric eel</name>
    <name type="synonym">Gymnotus electricus</name>
    <dbReference type="NCBI Taxonomy" id="8005"/>
    <lineage>
        <taxon>Eukaryota</taxon>
        <taxon>Metazoa</taxon>
        <taxon>Chordata</taxon>
        <taxon>Craniata</taxon>
        <taxon>Vertebrata</taxon>
        <taxon>Euteleostomi</taxon>
        <taxon>Actinopterygii</taxon>
        <taxon>Neopterygii</taxon>
        <taxon>Teleostei</taxon>
        <taxon>Ostariophysi</taxon>
        <taxon>Gymnotiformes</taxon>
        <taxon>Gymnotoidei</taxon>
        <taxon>Gymnotidae</taxon>
        <taxon>Electrophorus</taxon>
    </lineage>
</organism>
<evidence type="ECO:0000256" key="1">
    <source>
        <dbReference type="ARBA" id="ARBA00022614"/>
    </source>
</evidence>
<gene>
    <name evidence="4" type="primary">RNH1</name>
</gene>
<dbReference type="InterPro" id="IPR032675">
    <property type="entry name" value="LRR_dom_sf"/>
</dbReference>
<evidence type="ECO:0000313" key="5">
    <source>
        <dbReference type="Proteomes" id="UP000314983"/>
    </source>
</evidence>
<reference evidence="4 5" key="1">
    <citation type="submission" date="2020-05" db="EMBL/GenBank/DDBJ databases">
        <title>Electrophorus electricus (electric eel) genome, fEleEle1, primary haplotype.</title>
        <authorList>
            <person name="Myers G."/>
            <person name="Meyer A."/>
            <person name="Fedrigo O."/>
            <person name="Formenti G."/>
            <person name="Rhie A."/>
            <person name="Tracey A."/>
            <person name="Sims Y."/>
            <person name="Jarvis E.D."/>
        </authorList>
    </citation>
    <scope>NUCLEOTIDE SEQUENCE [LARGE SCALE GENOMIC DNA]</scope>
</reference>
<accession>A0AAY5EFG7</accession>
<reference evidence="4" key="3">
    <citation type="submission" date="2025-09" db="UniProtKB">
        <authorList>
            <consortium name="Ensembl"/>
        </authorList>
    </citation>
    <scope>IDENTIFICATION</scope>
</reference>
<evidence type="ECO:0000256" key="3">
    <source>
        <dbReference type="SAM" id="MobiDB-lite"/>
    </source>
</evidence>
<keyword evidence="2" id="KW-0677">Repeat</keyword>
<dbReference type="AlphaFoldDB" id="A0AAY5EFG7"/>
<dbReference type="SUPFAM" id="SSF52047">
    <property type="entry name" value="RNI-like"/>
    <property type="match status" value="1"/>
</dbReference>
<dbReference type="Pfam" id="PF13516">
    <property type="entry name" value="LRR_6"/>
    <property type="match status" value="4"/>
</dbReference>
<dbReference type="Proteomes" id="UP000314983">
    <property type="component" value="Chromosome 22"/>
</dbReference>
<keyword evidence="5" id="KW-1185">Reference proteome</keyword>
<dbReference type="Ensembl" id="ENSEEET00000054380.1">
    <property type="protein sequence ID" value="ENSEEEP00000055157.1"/>
    <property type="gene ID" value="ENSEEEG00000028223.1"/>
</dbReference>
<dbReference type="PANTHER" id="PTHR24106">
    <property type="entry name" value="NACHT, LRR AND CARD DOMAINS-CONTAINING"/>
    <property type="match status" value="1"/>
</dbReference>
<evidence type="ECO:0000256" key="2">
    <source>
        <dbReference type="ARBA" id="ARBA00022737"/>
    </source>
</evidence>
<name>A0AAY5EFG7_ELEEL</name>
<protein>
    <submittedName>
        <fullName evidence="4">Uncharacterized protein</fullName>
    </submittedName>
</protein>
<dbReference type="Gene3D" id="3.80.10.10">
    <property type="entry name" value="Ribonuclease Inhibitor"/>
    <property type="match status" value="3"/>
</dbReference>
<sequence length="528" mass="57848">MLTNLQNDPNYKLEKLRLLKSPTAEEAWATIVSSTGDNPLLQTELKLSKNTAGPSGDFRVKQLCALLQDSHCKLETLQISNDDLTEESCSALAAVLSSKSCCLKHLDLSNNSLQDSGVKQLCNGLKNCNGLEILRLAYCSISEVGYSALASVLKSSHLKELDLRGNDPGDKGVKFVTDASVNCGRTLRLLKSLDAEKAYNALGRNILLQKELDLSKKKPSALPVKQLSALLEDLHCRLQKLTLYNTGSITEEDIACLASALMLNPSHLRVLNLNGNILAKSALKGLCDLIENPCCKLETLELSNCLKGEACADVASALCENPSHIRELNLSENKLDDLGMNKISILLENQKCKLMKLMLKHCSIGETSCGSLAKALTSNHSHLRELDLRGNELGESVKKLCEILKDSKCNIQLDSSWVETISKYYMWFKHKIMKTSENTYEDKGKHTAAEQDEQSQFLSKNEEGVAGQSHMSSKEGVAKESDVSREGLPGLAERSHGYPHDPPVQTSERGMTGPSKAKTTNQHTKAQP</sequence>
<evidence type="ECO:0000313" key="4">
    <source>
        <dbReference type="Ensembl" id="ENSEEEP00000055157.1"/>
    </source>
</evidence>
<feature type="region of interest" description="Disordered" evidence="3">
    <location>
        <begin position="443"/>
        <end position="528"/>
    </location>
</feature>